<evidence type="ECO:0000256" key="5">
    <source>
        <dbReference type="ARBA" id="ARBA00023033"/>
    </source>
</evidence>
<dbReference type="AlphaFoldDB" id="A0AAN4ZDV4"/>
<evidence type="ECO:0000256" key="1">
    <source>
        <dbReference type="ARBA" id="ARBA00001971"/>
    </source>
</evidence>
<dbReference type="InterPro" id="IPR050196">
    <property type="entry name" value="Cytochrome_P450_Monoox"/>
</dbReference>
<organism evidence="8 9">
    <name type="scientific">Pristionchus mayeri</name>
    <dbReference type="NCBI Taxonomy" id="1317129"/>
    <lineage>
        <taxon>Eukaryota</taxon>
        <taxon>Metazoa</taxon>
        <taxon>Ecdysozoa</taxon>
        <taxon>Nematoda</taxon>
        <taxon>Chromadorea</taxon>
        <taxon>Rhabditida</taxon>
        <taxon>Rhabditina</taxon>
        <taxon>Diplogasteromorpha</taxon>
        <taxon>Diplogasteroidea</taxon>
        <taxon>Neodiplogasteridae</taxon>
        <taxon>Pristionchus</taxon>
    </lineage>
</organism>
<reference evidence="9" key="1">
    <citation type="submission" date="2022-10" db="EMBL/GenBank/DDBJ databases">
        <title>Genome assembly of Pristionchus species.</title>
        <authorList>
            <person name="Yoshida K."/>
            <person name="Sommer R.J."/>
        </authorList>
    </citation>
    <scope>NUCLEOTIDE SEQUENCE [LARGE SCALE GENOMIC DNA]</scope>
    <source>
        <strain evidence="9">RS5460</strain>
    </source>
</reference>
<evidence type="ECO:0000256" key="7">
    <source>
        <dbReference type="RuleBase" id="RU000461"/>
    </source>
</evidence>
<protein>
    <recommendedName>
        <fullName evidence="10">Cytochrome P450</fullName>
    </recommendedName>
</protein>
<evidence type="ECO:0000313" key="8">
    <source>
        <dbReference type="EMBL" id="GMR38154.1"/>
    </source>
</evidence>
<dbReference type="SUPFAM" id="SSF48264">
    <property type="entry name" value="Cytochrome P450"/>
    <property type="match status" value="1"/>
</dbReference>
<accession>A0AAN4ZDV4</accession>
<keyword evidence="3 6" id="KW-0349">Heme</keyword>
<keyword evidence="6 7" id="KW-0479">Metal-binding</keyword>
<dbReference type="Gene3D" id="1.10.630.10">
    <property type="entry name" value="Cytochrome P450"/>
    <property type="match status" value="1"/>
</dbReference>
<proteinExistence type="inferred from homology"/>
<dbReference type="InterPro" id="IPR001128">
    <property type="entry name" value="Cyt_P450"/>
</dbReference>
<evidence type="ECO:0000313" key="9">
    <source>
        <dbReference type="Proteomes" id="UP001328107"/>
    </source>
</evidence>
<dbReference type="GO" id="GO:0004497">
    <property type="term" value="F:monooxygenase activity"/>
    <property type="evidence" value="ECO:0007669"/>
    <property type="project" value="UniProtKB-KW"/>
</dbReference>
<keyword evidence="9" id="KW-1185">Reference proteome</keyword>
<evidence type="ECO:0000256" key="4">
    <source>
        <dbReference type="ARBA" id="ARBA00023004"/>
    </source>
</evidence>
<dbReference type="PROSITE" id="PS00086">
    <property type="entry name" value="CYTOCHROME_P450"/>
    <property type="match status" value="1"/>
</dbReference>
<name>A0AAN4ZDV4_9BILA</name>
<dbReference type="InterPro" id="IPR036396">
    <property type="entry name" value="Cyt_P450_sf"/>
</dbReference>
<keyword evidence="4 6" id="KW-0408">Iron</keyword>
<dbReference type="GO" id="GO:0005506">
    <property type="term" value="F:iron ion binding"/>
    <property type="evidence" value="ECO:0007669"/>
    <property type="project" value="InterPro"/>
</dbReference>
<dbReference type="GO" id="GO:0016705">
    <property type="term" value="F:oxidoreductase activity, acting on paired donors, with incorporation or reduction of molecular oxygen"/>
    <property type="evidence" value="ECO:0007669"/>
    <property type="project" value="InterPro"/>
</dbReference>
<evidence type="ECO:0008006" key="10">
    <source>
        <dbReference type="Google" id="ProtNLM"/>
    </source>
</evidence>
<dbReference type="PRINTS" id="PR00463">
    <property type="entry name" value="EP450I"/>
</dbReference>
<dbReference type="EMBL" id="BTRK01000002">
    <property type="protein sequence ID" value="GMR38154.1"/>
    <property type="molecule type" value="Genomic_DNA"/>
</dbReference>
<evidence type="ECO:0000256" key="6">
    <source>
        <dbReference type="PIRSR" id="PIRSR602401-1"/>
    </source>
</evidence>
<dbReference type="InterPro" id="IPR017972">
    <property type="entry name" value="Cyt_P450_CS"/>
</dbReference>
<comment type="similarity">
    <text evidence="2 7">Belongs to the cytochrome P450 family.</text>
</comment>
<evidence type="ECO:0000256" key="2">
    <source>
        <dbReference type="ARBA" id="ARBA00010617"/>
    </source>
</evidence>
<comment type="cofactor">
    <cofactor evidence="1 6">
        <name>heme</name>
        <dbReference type="ChEBI" id="CHEBI:30413"/>
    </cofactor>
</comment>
<dbReference type="Pfam" id="PF00067">
    <property type="entry name" value="p450"/>
    <property type="match status" value="1"/>
</dbReference>
<feature type="binding site" description="axial binding residue" evidence="6">
    <location>
        <position position="36"/>
    </location>
    <ligand>
        <name>heme</name>
        <dbReference type="ChEBI" id="CHEBI:30413"/>
    </ligand>
    <ligandPart>
        <name>Fe</name>
        <dbReference type="ChEBI" id="CHEBI:18248"/>
    </ligandPart>
</feature>
<evidence type="ECO:0000256" key="3">
    <source>
        <dbReference type="ARBA" id="ARBA00022617"/>
    </source>
</evidence>
<dbReference type="GO" id="GO:0020037">
    <property type="term" value="F:heme binding"/>
    <property type="evidence" value="ECO:0007669"/>
    <property type="project" value="InterPro"/>
</dbReference>
<feature type="non-terminal residue" evidence="8">
    <location>
        <position position="1"/>
    </location>
</feature>
<gene>
    <name evidence="8" type="ORF">PMAYCL1PPCAC_08349</name>
</gene>
<keyword evidence="7" id="KW-0560">Oxidoreductase</keyword>
<dbReference type="InterPro" id="IPR002401">
    <property type="entry name" value="Cyt_P450_E_grp-I"/>
</dbReference>
<comment type="caution">
    <text evidence="8">The sequence shown here is derived from an EMBL/GenBank/DDBJ whole genome shotgun (WGS) entry which is preliminary data.</text>
</comment>
<sequence length="89" mass="10522">IYPNPLRYDPDRFLPENSAKRHAFDFVPFSAGPRNCVGQTFAQYEMNIVLSWLLRRFRFVTDRKNMLQKYAIEATLRPVNGMRITAVKR</sequence>
<dbReference type="PANTHER" id="PTHR24291">
    <property type="entry name" value="CYTOCHROME P450 FAMILY 4"/>
    <property type="match status" value="1"/>
</dbReference>
<keyword evidence="5 7" id="KW-0503">Monooxygenase</keyword>
<dbReference type="Proteomes" id="UP001328107">
    <property type="component" value="Unassembled WGS sequence"/>
</dbReference>
<dbReference type="PANTHER" id="PTHR24291:SF130">
    <property type="entry name" value="CYTOCHROME P450 FAMILY"/>
    <property type="match status" value="1"/>
</dbReference>